<dbReference type="InterPro" id="IPR013103">
    <property type="entry name" value="RVT_2"/>
</dbReference>
<dbReference type="AlphaFoldDB" id="A0A371HXM5"/>
<dbReference type="SUPFAM" id="SSF56672">
    <property type="entry name" value="DNA/RNA polymerases"/>
    <property type="match status" value="1"/>
</dbReference>
<dbReference type="STRING" id="157652.A0A371HXM5"/>
<dbReference type="CDD" id="cd09272">
    <property type="entry name" value="RNase_HI_RT_Ty1"/>
    <property type="match status" value="1"/>
</dbReference>
<reference evidence="2" key="1">
    <citation type="submission" date="2018-05" db="EMBL/GenBank/DDBJ databases">
        <title>Draft genome of Mucuna pruriens seed.</title>
        <authorList>
            <person name="Nnadi N.E."/>
            <person name="Vos R."/>
            <person name="Hasami M.H."/>
            <person name="Devisetty U.K."/>
            <person name="Aguiy J.C."/>
        </authorList>
    </citation>
    <scope>NUCLEOTIDE SEQUENCE [LARGE SCALE GENOMIC DNA]</scope>
    <source>
        <strain evidence="2">JCA_2017</strain>
    </source>
</reference>
<dbReference type="InterPro" id="IPR043502">
    <property type="entry name" value="DNA/RNA_pol_sf"/>
</dbReference>
<dbReference type="Proteomes" id="UP000257109">
    <property type="component" value="Unassembled WGS sequence"/>
</dbReference>
<dbReference type="EMBL" id="QJKJ01001445">
    <property type="protein sequence ID" value="RDY07539.1"/>
    <property type="molecule type" value="Genomic_DNA"/>
</dbReference>
<keyword evidence="3" id="KW-1185">Reference proteome</keyword>
<dbReference type="Pfam" id="PF07727">
    <property type="entry name" value="RVT_2"/>
    <property type="match status" value="1"/>
</dbReference>
<gene>
    <name evidence="2" type="ORF">CR513_08336</name>
</gene>
<dbReference type="PANTHER" id="PTHR11439">
    <property type="entry name" value="GAG-POL-RELATED RETROTRANSPOSON"/>
    <property type="match status" value="1"/>
</dbReference>
<sequence length="317" mass="37409">MAQGICEGLWMKIILDDIKVKYEGHIKLFCDNNSVMNITHNPIQYDRTKHIEIDRHFIIKKLDSGLIVRAHVPIGLQVSTWRFSQDSILIMKRTRYAYSKRYCIDLNSLSKHGYKQSQGDHTLFIKHSPNGKLTPLLVYVDDMIVTGDDEIKKLTLKENLATQFEMELRKLKYFFGINVAYYKQGIFISQRKYVLDLLKETRKLGCKTSRNHRIGYEESPTIEKSQYQRLMGKLIYLSHTRSHITYAISVINQFMHDPKESHLQEVERILKYLKASLGKGLEKKVHCPWKYIQMQTMQDQLWIEGPFPNIECFWEEI</sequence>
<protein>
    <submittedName>
        <fullName evidence="2">Mitochondrial protein</fullName>
    </submittedName>
</protein>
<dbReference type="OrthoDB" id="128382at2759"/>
<name>A0A371HXM5_MUCPR</name>
<dbReference type="PANTHER" id="PTHR11439:SF463">
    <property type="entry name" value="REVERSE TRANSCRIPTASE TY1_COPIA-TYPE DOMAIN-CONTAINING PROTEIN"/>
    <property type="match status" value="1"/>
</dbReference>
<evidence type="ECO:0000313" key="3">
    <source>
        <dbReference type="Proteomes" id="UP000257109"/>
    </source>
</evidence>
<proteinExistence type="predicted"/>
<comment type="caution">
    <text evidence="2">The sequence shown here is derived from an EMBL/GenBank/DDBJ whole genome shotgun (WGS) entry which is preliminary data.</text>
</comment>
<feature type="non-terminal residue" evidence="2">
    <location>
        <position position="1"/>
    </location>
</feature>
<evidence type="ECO:0000259" key="1">
    <source>
        <dbReference type="Pfam" id="PF07727"/>
    </source>
</evidence>
<evidence type="ECO:0000313" key="2">
    <source>
        <dbReference type="EMBL" id="RDY07539.1"/>
    </source>
</evidence>
<feature type="domain" description="Reverse transcriptase Ty1/copia-type" evidence="1">
    <location>
        <begin position="49"/>
        <end position="207"/>
    </location>
</feature>
<accession>A0A371HXM5</accession>
<organism evidence="2 3">
    <name type="scientific">Mucuna pruriens</name>
    <name type="common">Velvet bean</name>
    <name type="synonym">Dolichos pruriens</name>
    <dbReference type="NCBI Taxonomy" id="157652"/>
    <lineage>
        <taxon>Eukaryota</taxon>
        <taxon>Viridiplantae</taxon>
        <taxon>Streptophyta</taxon>
        <taxon>Embryophyta</taxon>
        <taxon>Tracheophyta</taxon>
        <taxon>Spermatophyta</taxon>
        <taxon>Magnoliopsida</taxon>
        <taxon>eudicotyledons</taxon>
        <taxon>Gunneridae</taxon>
        <taxon>Pentapetalae</taxon>
        <taxon>rosids</taxon>
        <taxon>fabids</taxon>
        <taxon>Fabales</taxon>
        <taxon>Fabaceae</taxon>
        <taxon>Papilionoideae</taxon>
        <taxon>50 kb inversion clade</taxon>
        <taxon>NPAAA clade</taxon>
        <taxon>indigoferoid/millettioid clade</taxon>
        <taxon>Phaseoleae</taxon>
        <taxon>Mucuna</taxon>
    </lineage>
</organism>